<protein>
    <submittedName>
        <fullName evidence="5">Uncharacterized protein</fullName>
    </submittedName>
</protein>
<evidence type="ECO:0000313" key="5">
    <source>
        <dbReference type="EMBL" id="KAG6447751.1"/>
    </source>
</evidence>
<keyword evidence="2" id="KW-0090">Biological rhythms</keyword>
<evidence type="ECO:0000313" key="6">
    <source>
        <dbReference type="Proteomes" id="UP000791440"/>
    </source>
</evidence>
<dbReference type="PANTHER" id="PTHR11008:SF41">
    <property type="entry name" value="RE70318P"/>
    <property type="match status" value="1"/>
</dbReference>
<keyword evidence="6" id="KW-1185">Reference proteome</keyword>
<evidence type="ECO:0000256" key="4">
    <source>
        <dbReference type="SAM" id="SignalP"/>
    </source>
</evidence>
<comment type="similarity">
    <text evidence="3">Belongs to the TO family.</text>
</comment>
<accession>A0A921YXH0</accession>
<feature type="chain" id="PRO_5037461964" evidence="4">
    <location>
        <begin position="21"/>
        <end position="239"/>
    </location>
</feature>
<comment type="caution">
    <text evidence="5">The sequence shown here is derived from an EMBL/GenBank/DDBJ whole genome shotgun (WGS) entry which is preliminary data.</text>
</comment>
<dbReference type="AlphaFoldDB" id="A0A921YXH0"/>
<proteinExistence type="inferred from homology"/>
<organism evidence="5 6">
    <name type="scientific">Manduca sexta</name>
    <name type="common">Tobacco hawkmoth</name>
    <name type="synonym">Tobacco hornworm</name>
    <dbReference type="NCBI Taxonomy" id="7130"/>
    <lineage>
        <taxon>Eukaryota</taxon>
        <taxon>Metazoa</taxon>
        <taxon>Ecdysozoa</taxon>
        <taxon>Arthropoda</taxon>
        <taxon>Hexapoda</taxon>
        <taxon>Insecta</taxon>
        <taxon>Pterygota</taxon>
        <taxon>Neoptera</taxon>
        <taxon>Endopterygota</taxon>
        <taxon>Lepidoptera</taxon>
        <taxon>Glossata</taxon>
        <taxon>Ditrysia</taxon>
        <taxon>Bombycoidea</taxon>
        <taxon>Sphingidae</taxon>
        <taxon>Sphinginae</taxon>
        <taxon>Sphingini</taxon>
        <taxon>Manduca</taxon>
    </lineage>
</organism>
<evidence type="ECO:0000256" key="3">
    <source>
        <dbReference type="ARBA" id="ARBA00060902"/>
    </source>
</evidence>
<dbReference type="GO" id="GO:0007623">
    <property type="term" value="P:circadian rhythm"/>
    <property type="evidence" value="ECO:0007669"/>
    <property type="project" value="UniProtKB-ARBA"/>
</dbReference>
<dbReference type="SMART" id="SM00700">
    <property type="entry name" value="JHBP"/>
    <property type="match status" value="1"/>
</dbReference>
<name>A0A921YXH0_MANSE</name>
<dbReference type="InterPro" id="IPR010562">
    <property type="entry name" value="Haemolymph_juvenile_hormone-bd"/>
</dbReference>
<dbReference type="GO" id="GO:0005615">
    <property type="term" value="C:extracellular space"/>
    <property type="evidence" value="ECO:0007669"/>
    <property type="project" value="TreeGrafter"/>
</dbReference>
<dbReference type="PANTHER" id="PTHR11008">
    <property type="entry name" value="PROTEIN TAKEOUT-LIKE PROTEIN"/>
    <property type="match status" value="1"/>
</dbReference>
<dbReference type="FunFam" id="3.15.10.30:FF:000001">
    <property type="entry name" value="Takeout-like protein 1"/>
    <property type="match status" value="1"/>
</dbReference>
<dbReference type="InterPro" id="IPR038606">
    <property type="entry name" value="To_sf"/>
</dbReference>
<dbReference type="EMBL" id="JH668348">
    <property type="protein sequence ID" value="KAG6447751.1"/>
    <property type="molecule type" value="Genomic_DNA"/>
</dbReference>
<gene>
    <name evidence="5" type="ORF">O3G_MSEX005141</name>
</gene>
<evidence type="ECO:0000256" key="2">
    <source>
        <dbReference type="ARBA" id="ARBA00023108"/>
    </source>
</evidence>
<reference evidence="5" key="1">
    <citation type="journal article" date="2016" name="Insect Biochem. Mol. Biol.">
        <title>Multifaceted biological insights from a draft genome sequence of the tobacco hornworm moth, Manduca sexta.</title>
        <authorList>
            <person name="Kanost M.R."/>
            <person name="Arrese E.L."/>
            <person name="Cao X."/>
            <person name="Chen Y.R."/>
            <person name="Chellapilla S."/>
            <person name="Goldsmith M.R."/>
            <person name="Grosse-Wilde E."/>
            <person name="Heckel D.G."/>
            <person name="Herndon N."/>
            <person name="Jiang H."/>
            <person name="Papanicolaou A."/>
            <person name="Qu J."/>
            <person name="Soulages J.L."/>
            <person name="Vogel H."/>
            <person name="Walters J."/>
            <person name="Waterhouse R.M."/>
            <person name="Ahn S.J."/>
            <person name="Almeida F.C."/>
            <person name="An C."/>
            <person name="Aqrawi P."/>
            <person name="Bretschneider A."/>
            <person name="Bryant W.B."/>
            <person name="Bucks S."/>
            <person name="Chao H."/>
            <person name="Chevignon G."/>
            <person name="Christen J.M."/>
            <person name="Clarke D.F."/>
            <person name="Dittmer N.T."/>
            <person name="Ferguson L.C.F."/>
            <person name="Garavelou S."/>
            <person name="Gordon K.H.J."/>
            <person name="Gunaratna R.T."/>
            <person name="Han Y."/>
            <person name="Hauser F."/>
            <person name="He Y."/>
            <person name="Heidel-Fischer H."/>
            <person name="Hirsh A."/>
            <person name="Hu Y."/>
            <person name="Jiang H."/>
            <person name="Kalra D."/>
            <person name="Klinner C."/>
            <person name="Konig C."/>
            <person name="Kovar C."/>
            <person name="Kroll A.R."/>
            <person name="Kuwar S.S."/>
            <person name="Lee S.L."/>
            <person name="Lehman R."/>
            <person name="Li K."/>
            <person name="Li Z."/>
            <person name="Liang H."/>
            <person name="Lovelace S."/>
            <person name="Lu Z."/>
            <person name="Mansfield J.H."/>
            <person name="McCulloch K.J."/>
            <person name="Mathew T."/>
            <person name="Morton B."/>
            <person name="Muzny D.M."/>
            <person name="Neunemann D."/>
            <person name="Ongeri F."/>
            <person name="Pauchet Y."/>
            <person name="Pu L.L."/>
            <person name="Pyrousis I."/>
            <person name="Rao X.J."/>
            <person name="Redding A."/>
            <person name="Roesel C."/>
            <person name="Sanchez-Gracia A."/>
            <person name="Schaack S."/>
            <person name="Shukla A."/>
            <person name="Tetreau G."/>
            <person name="Wang Y."/>
            <person name="Xiong G.H."/>
            <person name="Traut W."/>
            <person name="Walsh T.K."/>
            <person name="Worley K.C."/>
            <person name="Wu D."/>
            <person name="Wu W."/>
            <person name="Wu Y.Q."/>
            <person name="Zhang X."/>
            <person name="Zou Z."/>
            <person name="Zucker H."/>
            <person name="Briscoe A.D."/>
            <person name="Burmester T."/>
            <person name="Clem R.J."/>
            <person name="Feyereisen R."/>
            <person name="Grimmelikhuijzen C.J.P."/>
            <person name="Hamodrakas S.J."/>
            <person name="Hansson B.S."/>
            <person name="Huguet E."/>
            <person name="Jermiin L.S."/>
            <person name="Lan Q."/>
            <person name="Lehman H.K."/>
            <person name="Lorenzen M."/>
            <person name="Merzendorfer H."/>
            <person name="Michalopoulos I."/>
            <person name="Morton D.B."/>
            <person name="Muthukrishnan S."/>
            <person name="Oakeshott J.G."/>
            <person name="Palmer W."/>
            <person name="Park Y."/>
            <person name="Passarelli A.L."/>
            <person name="Rozas J."/>
            <person name="Schwartz L.M."/>
            <person name="Smith W."/>
            <person name="Southgate A."/>
            <person name="Vilcinskas A."/>
            <person name="Vogt R."/>
            <person name="Wang P."/>
            <person name="Werren J."/>
            <person name="Yu X.Q."/>
            <person name="Zhou J.J."/>
            <person name="Brown S.J."/>
            <person name="Scherer S.E."/>
            <person name="Richards S."/>
            <person name="Blissard G.W."/>
        </authorList>
    </citation>
    <scope>NUCLEOTIDE SEQUENCE</scope>
</reference>
<dbReference type="Gene3D" id="3.15.10.30">
    <property type="entry name" value="Haemolymph juvenile hormone binding protein"/>
    <property type="match status" value="1"/>
</dbReference>
<dbReference type="Pfam" id="PF06585">
    <property type="entry name" value="JHBP"/>
    <property type="match status" value="1"/>
</dbReference>
<feature type="signal peptide" evidence="4">
    <location>
        <begin position="1"/>
        <end position="20"/>
    </location>
</feature>
<keyword evidence="1 4" id="KW-0732">Signal</keyword>
<dbReference type="Proteomes" id="UP000791440">
    <property type="component" value="Unassembled WGS sequence"/>
</dbReference>
<evidence type="ECO:0000256" key="1">
    <source>
        <dbReference type="ARBA" id="ARBA00022729"/>
    </source>
</evidence>
<reference evidence="5" key="2">
    <citation type="submission" date="2020-12" db="EMBL/GenBank/DDBJ databases">
        <authorList>
            <person name="Kanost M."/>
        </authorList>
    </citation>
    <scope>NUCLEOTIDE SEQUENCE</scope>
</reference>
<sequence>MAKVLLLVALVVFYVNGSYAKVAPDYIVPCKGHTPECLKKTIQEVIPLFVKGVPSLDIDVIDPLKHDYVAVELPGGFKVELFDGTVTGFRKCIVDSVSYNDGEANLDFHCNVTIKGKYKAKGQILVVAINGDGDAKIRIGGAAITSKIKFHDVERDGVIYHEVKSYDIKYKIEDKVTFALTNLFQGNPELSQTVLQFLNENWKQLVDEFGKPIFDKIVEIAYSKIGKFFEKIPKSELFD</sequence>